<dbReference type="eggNOG" id="KOG1072">
    <property type="taxonomic scope" value="Eukaryota"/>
</dbReference>
<dbReference type="Gramene" id="OGLUM02G37670.1">
    <property type="protein sequence ID" value="OGLUM02G37670.1"/>
    <property type="gene ID" value="OGLUM02G37670"/>
</dbReference>
<dbReference type="Gene3D" id="2.120.10.80">
    <property type="entry name" value="Kelch-type beta propeller"/>
    <property type="match status" value="2"/>
</dbReference>
<dbReference type="HOGENOM" id="CLU_070706_0_0_1"/>
<name>A0A0D9YZU9_9ORYZ</name>
<dbReference type="Proteomes" id="UP000026961">
    <property type="component" value="Chromosome 2"/>
</dbReference>
<dbReference type="InterPro" id="IPR006652">
    <property type="entry name" value="Kelch_1"/>
</dbReference>
<feature type="region of interest" description="Disordered" evidence="1">
    <location>
        <begin position="1"/>
        <end position="26"/>
    </location>
</feature>
<evidence type="ECO:0000313" key="2">
    <source>
        <dbReference type="EnsemblPlants" id="OGLUM02G37670.1"/>
    </source>
</evidence>
<keyword evidence="3" id="KW-1185">Reference proteome</keyword>
<protein>
    <recommendedName>
        <fullName evidence="4">F-box domain-containing protein</fullName>
    </recommendedName>
</protein>
<dbReference type="InterPro" id="IPR015915">
    <property type="entry name" value="Kelch-typ_b-propeller"/>
</dbReference>
<dbReference type="PANTHER" id="PTHR47365:SF1">
    <property type="entry name" value="F-BOX_KELCH-REPEAT PROTEIN"/>
    <property type="match status" value="1"/>
</dbReference>
<accession>A0A0D9YZU9</accession>
<evidence type="ECO:0000256" key="1">
    <source>
        <dbReference type="SAM" id="MobiDB-lite"/>
    </source>
</evidence>
<sequence>MGSLDGDAATSPSFSSTGSSGDGNGGGGGGGRVGIYACFALGGSNSLECYEPGANTWRRVGELPGVPDGHVLKGFAVVALGDFVYVIGGRLCRRERGGGGEYRDTDVDVRGDVVRYDARRGEWGRCAPLLVPRFDFACAPCGGRICVAGGQRSLSGARGTAAAEVFDADKGGWSRLPDMSTRRYKCVGVTWHGRFHVVGGFAESTSSSSPAAAAADEAAAAPPGRATALLLLLPQSSALERSSAEVFDCARGVWEIIPGMWQLDVPPNQIVAVAGRLLSSGDCLNSWKGHVEVYDGELNIWSIMDHSAMPDMPLLAALPPSAQRRYHTMAVVGNQLYFLAGYQVAAGGEGDGDGDGGFRTVSLVHSFDTSANPGLMPPWRSFQPTMDQDGVEDGSKELFSQCCSVQL</sequence>
<proteinExistence type="predicted"/>
<reference evidence="2" key="2">
    <citation type="submission" date="2018-05" db="EMBL/GenBank/DDBJ databases">
        <title>OgluRS3 (Oryza glumaepatula Reference Sequence Version 3).</title>
        <authorList>
            <person name="Zhang J."/>
            <person name="Kudrna D."/>
            <person name="Lee S."/>
            <person name="Talag J."/>
            <person name="Welchert J."/>
            <person name="Wing R.A."/>
        </authorList>
    </citation>
    <scope>NUCLEOTIDE SEQUENCE [LARGE SCALE GENOMIC DNA]</scope>
</reference>
<dbReference type="EnsemblPlants" id="OGLUM02G37670.1">
    <property type="protein sequence ID" value="OGLUM02G37670.1"/>
    <property type="gene ID" value="OGLUM02G37670"/>
</dbReference>
<dbReference type="STRING" id="40148.A0A0D9YZU9"/>
<evidence type="ECO:0008006" key="4">
    <source>
        <dbReference type="Google" id="ProtNLM"/>
    </source>
</evidence>
<dbReference type="SMART" id="SM00612">
    <property type="entry name" value="Kelch"/>
    <property type="match status" value="3"/>
</dbReference>
<dbReference type="AlphaFoldDB" id="A0A0D9YZU9"/>
<dbReference type="SUPFAM" id="SSF117281">
    <property type="entry name" value="Kelch motif"/>
    <property type="match status" value="1"/>
</dbReference>
<evidence type="ECO:0000313" key="3">
    <source>
        <dbReference type="Proteomes" id="UP000026961"/>
    </source>
</evidence>
<organism evidence="2">
    <name type="scientific">Oryza glumipatula</name>
    <dbReference type="NCBI Taxonomy" id="40148"/>
    <lineage>
        <taxon>Eukaryota</taxon>
        <taxon>Viridiplantae</taxon>
        <taxon>Streptophyta</taxon>
        <taxon>Embryophyta</taxon>
        <taxon>Tracheophyta</taxon>
        <taxon>Spermatophyta</taxon>
        <taxon>Magnoliopsida</taxon>
        <taxon>Liliopsida</taxon>
        <taxon>Poales</taxon>
        <taxon>Poaceae</taxon>
        <taxon>BOP clade</taxon>
        <taxon>Oryzoideae</taxon>
        <taxon>Oryzeae</taxon>
        <taxon>Oryzinae</taxon>
        <taxon>Oryza</taxon>
    </lineage>
</organism>
<reference evidence="2" key="1">
    <citation type="submission" date="2015-04" db="UniProtKB">
        <authorList>
            <consortium name="EnsemblPlants"/>
        </authorList>
    </citation>
    <scope>IDENTIFICATION</scope>
</reference>
<dbReference type="PANTHER" id="PTHR47365">
    <property type="entry name" value="PLANT PROTEIN, PUTATIVE-RELATED"/>
    <property type="match status" value="1"/>
</dbReference>